<keyword evidence="1" id="KW-1185">Reference proteome</keyword>
<protein>
    <submittedName>
        <fullName evidence="2">Uncharacterized protein LOC101494946</fullName>
    </submittedName>
</protein>
<dbReference type="OrthoDB" id="1749844at2759"/>
<gene>
    <name evidence="2" type="primary">LOC101494946</name>
</gene>
<dbReference type="InterPro" id="IPR032567">
    <property type="entry name" value="RTL1-rel"/>
</dbReference>
<organism evidence="1 2">
    <name type="scientific">Cicer arietinum</name>
    <name type="common">Chickpea</name>
    <name type="synonym">Garbanzo</name>
    <dbReference type="NCBI Taxonomy" id="3827"/>
    <lineage>
        <taxon>Eukaryota</taxon>
        <taxon>Viridiplantae</taxon>
        <taxon>Streptophyta</taxon>
        <taxon>Embryophyta</taxon>
        <taxon>Tracheophyta</taxon>
        <taxon>Spermatophyta</taxon>
        <taxon>Magnoliopsida</taxon>
        <taxon>eudicotyledons</taxon>
        <taxon>Gunneridae</taxon>
        <taxon>Pentapetalae</taxon>
        <taxon>rosids</taxon>
        <taxon>fabids</taxon>
        <taxon>Fabales</taxon>
        <taxon>Fabaceae</taxon>
        <taxon>Papilionoideae</taxon>
        <taxon>50 kb inversion clade</taxon>
        <taxon>NPAAA clade</taxon>
        <taxon>Hologalegina</taxon>
        <taxon>IRL clade</taxon>
        <taxon>Cicereae</taxon>
        <taxon>Cicer</taxon>
    </lineage>
</organism>
<accession>A0A1S2XHA6</accession>
<evidence type="ECO:0000313" key="1">
    <source>
        <dbReference type="Proteomes" id="UP000087171"/>
    </source>
</evidence>
<proteinExistence type="predicted"/>
<evidence type="ECO:0000313" key="2">
    <source>
        <dbReference type="RefSeq" id="XP_004488450.1"/>
    </source>
</evidence>
<dbReference type="eggNOG" id="KOG0017">
    <property type="taxonomic scope" value="Eukaryota"/>
</dbReference>
<reference evidence="1" key="1">
    <citation type="journal article" date="2013" name="Nat. Biotechnol.">
        <title>Draft genome sequence of chickpea (Cicer arietinum) provides a resource for trait improvement.</title>
        <authorList>
            <person name="Varshney R.K."/>
            <person name="Song C."/>
            <person name="Saxena R.K."/>
            <person name="Azam S."/>
            <person name="Yu S."/>
            <person name="Sharpe A.G."/>
            <person name="Cannon S."/>
            <person name="Baek J."/>
            <person name="Rosen B.D."/>
            <person name="Tar'an B."/>
            <person name="Millan T."/>
            <person name="Zhang X."/>
            <person name="Ramsay L.D."/>
            <person name="Iwata A."/>
            <person name="Wang Y."/>
            <person name="Nelson W."/>
            <person name="Farmer A.D."/>
            <person name="Gaur P.M."/>
            <person name="Soderlund C."/>
            <person name="Penmetsa R.V."/>
            <person name="Xu C."/>
            <person name="Bharti A.K."/>
            <person name="He W."/>
            <person name="Winter P."/>
            <person name="Zhao S."/>
            <person name="Hane J.K."/>
            <person name="Carrasquilla-Garcia N."/>
            <person name="Condie J.A."/>
            <person name="Upadhyaya H.D."/>
            <person name="Luo M.C."/>
            <person name="Thudi M."/>
            <person name="Gowda C.L."/>
            <person name="Singh N.P."/>
            <person name="Lichtenzveig J."/>
            <person name="Gali K.K."/>
            <person name="Rubio J."/>
            <person name="Nadarajan N."/>
            <person name="Dolezel J."/>
            <person name="Bansal K.C."/>
            <person name="Xu X."/>
            <person name="Edwards D."/>
            <person name="Zhang G."/>
            <person name="Kahl G."/>
            <person name="Gil J."/>
            <person name="Singh K.B."/>
            <person name="Datta S.K."/>
            <person name="Jackson S.A."/>
            <person name="Wang J."/>
            <person name="Cook D.R."/>
        </authorList>
    </citation>
    <scope>NUCLEOTIDE SEQUENCE [LARGE SCALE GENOMIC DNA]</scope>
    <source>
        <strain evidence="1">cv. CDC Frontier</strain>
    </source>
</reference>
<name>A0A1S2XHA6_CICAR</name>
<reference evidence="2" key="2">
    <citation type="submission" date="2025-08" db="UniProtKB">
        <authorList>
            <consortium name="RefSeq"/>
        </authorList>
    </citation>
    <scope>IDENTIFICATION</scope>
    <source>
        <tissue evidence="2">Etiolated seedlings</tissue>
    </source>
</reference>
<dbReference type="PANTHER" id="PTHR15503">
    <property type="entry name" value="LDOC1 RELATED"/>
    <property type="match status" value="1"/>
</dbReference>
<dbReference type="AlphaFoldDB" id="A0A1S2XHA6"/>
<sequence>MVEKYKTSDGIGSRGGELGVIRKEVFRKILPYEGQNRQGNQSFGRQLGQVIQSFRCGEERHYANACTFNNLPCYNFQKAWHFTKDFKALNVEPTMNATRVYHPTTKGCFYCMGVEAGNQSSNLIQQDCKILFMSSLPFDLVVSTPAKTLTVNSACLHYQVTFQNRDLSINLICLPLQSLEIILDTDWISHHYIILYCARKLVFFSEPRVVRYLAANKLGVSLREGTQEVLSLANVETKLDVRIDMVLVKLYPRVVPIEIPGIPPVREVVFFIDLHLGTRPISIVPYQMSPLDSNELKGQIEYLLEKGFLRPRLEIVQQTTEKVKKIKEEMKISQDR</sequence>
<dbReference type="PANTHER" id="PTHR15503:SF45">
    <property type="entry name" value="RNA-DIRECTED DNA POLYMERASE HOMOLOG"/>
    <property type="match status" value="1"/>
</dbReference>
<dbReference type="PaxDb" id="3827-XP_004488450.1"/>
<dbReference type="Proteomes" id="UP000087171">
    <property type="component" value="Chromosome Ca1"/>
</dbReference>
<dbReference type="Pfam" id="PF08284">
    <property type="entry name" value="RVP_2"/>
    <property type="match status" value="1"/>
</dbReference>
<dbReference type="RefSeq" id="XP_004488450.1">
    <property type="nucleotide sequence ID" value="XM_004488393.1"/>
</dbReference>